<gene>
    <name evidence="1" type="ORF">IV454_26065</name>
</gene>
<name>A0AA48WAI0_9BURK</name>
<dbReference type="RefSeq" id="WP_206088531.1">
    <property type="nucleotide sequence ID" value="NZ_CP065053.1"/>
</dbReference>
<dbReference type="Proteomes" id="UP000662888">
    <property type="component" value="Chromosome"/>
</dbReference>
<evidence type="ECO:0000313" key="1">
    <source>
        <dbReference type="EMBL" id="QPI48923.1"/>
    </source>
</evidence>
<proteinExistence type="predicted"/>
<keyword evidence="2" id="KW-1185">Reference proteome</keyword>
<dbReference type="EMBL" id="CP065053">
    <property type="protein sequence ID" value="QPI48923.1"/>
    <property type="molecule type" value="Genomic_DNA"/>
</dbReference>
<protein>
    <submittedName>
        <fullName evidence="1">Uncharacterized protein</fullName>
    </submittedName>
</protein>
<sequence>MRFQAAYKNGVAISETSGLPNKTKLEADELAILNHVAQNLKRLADMDWARPAGIIPTSYGTSSAADSTGKTHTLGQGGKTVTGRIGSKTGAAAFTMDAAIALNTIYGLTFKNAFIAGHLVTRWAGGKAADNNLAPLTGYFNQGLIRTPESAAEGMMRNDEVMSYSARAIYGRAGNDGSSVTFAKKDLDLIPTAVHVVVTRMALQADGNAENIAHWNVEKTSRFNQNVVLSLANVKAAATGGASGDSTSSSSEEM</sequence>
<reference evidence="1 2" key="1">
    <citation type="submission" date="2020-11" db="EMBL/GenBank/DDBJ databases">
        <authorList>
            <person name="Sun Q."/>
        </authorList>
    </citation>
    <scope>NUCLEOTIDE SEQUENCE [LARGE SCALE GENOMIC DNA]</scope>
    <source>
        <strain evidence="1 2">P8398</strain>
    </source>
</reference>
<accession>A0AA48WAI0</accession>
<evidence type="ECO:0000313" key="2">
    <source>
        <dbReference type="Proteomes" id="UP000662888"/>
    </source>
</evidence>
<organism evidence="1 2">
    <name type="scientific">Massilia antarctica</name>
    <dbReference type="NCBI Taxonomy" id="2765360"/>
    <lineage>
        <taxon>Bacteria</taxon>
        <taxon>Pseudomonadati</taxon>
        <taxon>Pseudomonadota</taxon>
        <taxon>Betaproteobacteria</taxon>
        <taxon>Burkholderiales</taxon>
        <taxon>Oxalobacteraceae</taxon>
        <taxon>Telluria group</taxon>
        <taxon>Massilia</taxon>
    </lineage>
</organism>